<evidence type="ECO:0000259" key="11">
    <source>
        <dbReference type="Pfam" id="PF01545"/>
    </source>
</evidence>
<dbReference type="InterPro" id="IPR002524">
    <property type="entry name" value="Cation_efflux"/>
</dbReference>
<dbReference type="PANTHER" id="PTHR43840">
    <property type="entry name" value="MITOCHONDRIAL METAL TRANSPORTER 1-RELATED"/>
    <property type="match status" value="1"/>
</dbReference>
<evidence type="ECO:0000256" key="2">
    <source>
        <dbReference type="ARBA" id="ARBA00008873"/>
    </source>
</evidence>
<keyword evidence="7 9" id="KW-0472">Membrane</keyword>
<evidence type="ECO:0000256" key="4">
    <source>
        <dbReference type="ARBA" id="ARBA00022692"/>
    </source>
</evidence>
<evidence type="ECO:0000256" key="3">
    <source>
        <dbReference type="ARBA" id="ARBA00022448"/>
    </source>
</evidence>
<feature type="transmembrane region" description="Helical" evidence="9">
    <location>
        <begin position="237"/>
        <end position="264"/>
    </location>
</feature>
<feature type="compositionally biased region" description="Basic and acidic residues" evidence="8">
    <location>
        <begin position="152"/>
        <end position="166"/>
    </location>
</feature>
<evidence type="ECO:0008006" key="15">
    <source>
        <dbReference type="Google" id="ProtNLM"/>
    </source>
</evidence>
<dbReference type="InterPro" id="IPR058533">
    <property type="entry name" value="Cation_efflux_TM"/>
</dbReference>
<dbReference type="GO" id="GO:0012505">
    <property type="term" value="C:endomembrane system"/>
    <property type="evidence" value="ECO:0007669"/>
    <property type="project" value="UniProtKB-SubCell"/>
</dbReference>
<feature type="signal peptide" evidence="10">
    <location>
        <begin position="1"/>
        <end position="18"/>
    </location>
</feature>
<feature type="domain" description="Cation efflux protein transmembrane" evidence="11">
    <location>
        <begin position="221"/>
        <end position="417"/>
    </location>
</feature>
<gene>
    <name evidence="13" type="ORF">CBOVIS_LOCUS4885</name>
</gene>
<keyword evidence="14" id="KW-1185">Reference proteome</keyword>
<dbReference type="PANTHER" id="PTHR43840:SF13">
    <property type="entry name" value="CATION EFFLUX PROTEIN CYTOPLASMIC DOMAIN-CONTAINING PROTEIN"/>
    <property type="match status" value="1"/>
</dbReference>
<evidence type="ECO:0000259" key="12">
    <source>
        <dbReference type="Pfam" id="PF16916"/>
    </source>
</evidence>
<evidence type="ECO:0000256" key="9">
    <source>
        <dbReference type="SAM" id="Phobius"/>
    </source>
</evidence>
<proteinExistence type="inferred from homology"/>
<dbReference type="AlphaFoldDB" id="A0A8S1EPZ2"/>
<keyword evidence="4 9" id="KW-0812">Transmembrane</keyword>
<evidence type="ECO:0000256" key="8">
    <source>
        <dbReference type="SAM" id="MobiDB-lite"/>
    </source>
</evidence>
<organism evidence="13 14">
    <name type="scientific">Caenorhabditis bovis</name>
    <dbReference type="NCBI Taxonomy" id="2654633"/>
    <lineage>
        <taxon>Eukaryota</taxon>
        <taxon>Metazoa</taxon>
        <taxon>Ecdysozoa</taxon>
        <taxon>Nematoda</taxon>
        <taxon>Chromadorea</taxon>
        <taxon>Rhabditida</taxon>
        <taxon>Rhabditina</taxon>
        <taxon>Rhabditomorpha</taxon>
        <taxon>Rhabditoidea</taxon>
        <taxon>Rhabditidae</taxon>
        <taxon>Peloderinae</taxon>
        <taxon>Caenorhabditis</taxon>
    </lineage>
</organism>
<dbReference type="InterPro" id="IPR027470">
    <property type="entry name" value="Cation_efflux_CTD"/>
</dbReference>
<evidence type="ECO:0000256" key="7">
    <source>
        <dbReference type="ARBA" id="ARBA00023136"/>
    </source>
</evidence>
<protein>
    <recommendedName>
        <fullName evidence="15">Cation efflux protein cytoplasmic domain-containing protein</fullName>
    </recommendedName>
</protein>
<dbReference type="FunFam" id="1.20.1510.10:FF:000005">
    <property type="entry name" value="Putative Cation diffusion facilitator 1"/>
    <property type="match status" value="1"/>
</dbReference>
<evidence type="ECO:0000313" key="13">
    <source>
        <dbReference type="EMBL" id="CAB3402242.1"/>
    </source>
</evidence>
<dbReference type="OrthoDB" id="78296at2759"/>
<sequence>MLLLAFFPILCLVASISSRNVYPTEDDCRTIAASSTAKLTTRKIDQQRQAQALMSLDDDTSTPWYDGVDYAKRREMVRSAANQLLPSHLCNETEFTPVLEKLNVLIPCENSKPSRRISKYYKDQNELLHYFEKDSKLIEAANHAKSRKRRKSESWSREAYHDEKKTKISSSAREALNDIEKSQNADDSSLDSRQSLLEKHENDKKTEEKANKAAGRLANITLFVNFSLMIAKITASWLSGSMSIISSMVDSIVDITSGLVLSISTRMIRKRDPYLYPRGRTRLEPLALILISVIMGMASVQLIIQSIKRIQTAYDYYTHGIGEEPTIDVSYTTIGIMLTTIFIKILLFIVCQKYKENSSINVLAMDHRNDCISNSVALLCAWIANRYWFYMDSIGAIIVSIYILYTWIKTGMRHIVMLSGKSADPDFINRIIKVCMDHDERITHIDTVYVYHYGTKFLVEVHIVLDEKMPLKQSHDIAESLQTNIESFPEVERAFVHTDYDYDHHPQDEHKAA</sequence>
<dbReference type="InterPro" id="IPR036837">
    <property type="entry name" value="Cation_efflux_CTD_sf"/>
</dbReference>
<comment type="caution">
    <text evidence="13">The sequence shown here is derived from an EMBL/GenBank/DDBJ whole genome shotgun (WGS) entry which is preliminary data.</text>
</comment>
<dbReference type="FunFam" id="3.30.70.1350:FF:000001">
    <property type="entry name" value="Metal tolerance protein 11"/>
    <property type="match status" value="1"/>
</dbReference>
<dbReference type="Pfam" id="PF01545">
    <property type="entry name" value="Cation_efflux"/>
    <property type="match status" value="1"/>
</dbReference>
<keyword evidence="5 9" id="KW-1133">Transmembrane helix</keyword>
<dbReference type="GO" id="GO:0016020">
    <property type="term" value="C:membrane"/>
    <property type="evidence" value="ECO:0007669"/>
    <property type="project" value="InterPro"/>
</dbReference>
<dbReference type="SUPFAM" id="SSF161111">
    <property type="entry name" value="Cation efflux protein transmembrane domain-like"/>
    <property type="match status" value="1"/>
</dbReference>
<feature type="transmembrane region" description="Helical" evidence="9">
    <location>
        <begin position="329"/>
        <end position="350"/>
    </location>
</feature>
<dbReference type="GO" id="GO:0008324">
    <property type="term" value="F:monoatomic cation transmembrane transporter activity"/>
    <property type="evidence" value="ECO:0007669"/>
    <property type="project" value="InterPro"/>
</dbReference>
<dbReference type="Pfam" id="PF16916">
    <property type="entry name" value="ZT_dimer"/>
    <property type="match status" value="1"/>
</dbReference>
<dbReference type="SUPFAM" id="SSF160240">
    <property type="entry name" value="Cation efflux protein cytoplasmic domain-like"/>
    <property type="match status" value="1"/>
</dbReference>
<evidence type="ECO:0000256" key="6">
    <source>
        <dbReference type="ARBA" id="ARBA00023065"/>
    </source>
</evidence>
<keyword evidence="6" id="KW-0406">Ion transport</keyword>
<dbReference type="Gene3D" id="1.20.1510.10">
    <property type="entry name" value="Cation efflux protein transmembrane domain"/>
    <property type="match status" value="1"/>
</dbReference>
<evidence type="ECO:0000256" key="1">
    <source>
        <dbReference type="ARBA" id="ARBA00004127"/>
    </source>
</evidence>
<keyword evidence="3" id="KW-0813">Transport</keyword>
<dbReference type="Proteomes" id="UP000494206">
    <property type="component" value="Unassembled WGS sequence"/>
</dbReference>
<comment type="subcellular location">
    <subcellularLocation>
        <location evidence="1">Endomembrane system</location>
        <topology evidence="1">Multi-pass membrane protein</topology>
    </subcellularLocation>
</comment>
<feature type="transmembrane region" description="Helical" evidence="9">
    <location>
        <begin position="285"/>
        <end position="304"/>
    </location>
</feature>
<dbReference type="Gene3D" id="3.30.70.1350">
    <property type="entry name" value="Cation efflux protein, cytoplasmic domain"/>
    <property type="match status" value="1"/>
</dbReference>
<feature type="chain" id="PRO_5035916291" description="Cation efflux protein cytoplasmic domain-containing protein" evidence="10">
    <location>
        <begin position="19"/>
        <end position="513"/>
    </location>
</feature>
<feature type="region of interest" description="Disordered" evidence="8">
    <location>
        <begin position="142"/>
        <end position="171"/>
    </location>
</feature>
<dbReference type="InterPro" id="IPR050291">
    <property type="entry name" value="CDF_Transporter"/>
</dbReference>
<dbReference type="EMBL" id="CADEPM010000003">
    <property type="protein sequence ID" value="CAB3402242.1"/>
    <property type="molecule type" value="Genomic_DNA"/>
</dbReference>
<comment type="similarity">
    <text evidence="2">Belongs to the cation diffusion facilitator (CDF) transporter (TC 2.A.4) family. SLC30A subfamily.</text>
</comment>
<accession>A0A8S1EPZ2</accession>
<feature type="transmembrane region" description="Helical" evidence="9">
    <location>
        <begin position="394"/>
        <end position="412"/>
    </location>
</feature>
<evidence type="ECO:0000256" key="10">
    <source>
        <dbReference type="SAM" id="SignalP"/>
    </source>
</evidence>
<evidence type="ECO:0000256" key="5">
    <source>
        <dbReference type="ARBA" id="ARBA00022989"/>
    </source>
</evidence>
<feature type="domain" description="Cation efflux protein cytoplasmic" evidence="12">
    <location>
        <begin position="424"/>
        <end position="499"/>
    </location>
</feature>
<keyword evidence="10" id="KW-0732">Signal</keyword>
<evidence type="ECO:0000313" key="14">
    <source>
        <dbReference type="Proteomes" id="UP000494206"/>
    </source>
</evidence>
<name>A0A8S1EPZ2_9PELO</name>
<reference evidence="13 14" key="1">
    <citation type="submission" date="2020-04" db="EMBL/GenBank/DDBJ databases">
        <authorList>
            <person name="Laetsch R D."/>
            <person name="Stevens L."/>
            <person name="Kumar S."/>
            <person name="Blaxter L. M."/>
        </authorList>
    </citation>
    <scope>NUCLEOTIDE SEQUENCE [LARGE SCALE GENOMIC DNA]</scope>
</reference>
<dbReference type="NCBIfam" id="TIGR01297">
    <property type="entry name" value="CDF"/>
    <property type="match status" value="1"/>
</dbReference>
<dbReference type="InterPro" id="IPR027469">
    <property type="entry name" value="Cation_efflux_TMD_sf"/>
</dbReference>